<proteinExistence type="predicted"/>
<dbReference type="Proteomes" id="UP001198151">
    <property type="component" value="Unassembled WGS sequence"/>
</dbReference>
<dbReference type="SUPFAM" id="SSF47413">
    <property type="entry name" value="lambda repressor-like DNA-binding domains"/>
    <property type="match status" value="1"/>
</dbReference>
<gene>
    <name evidence="2" type="ORF">LKD70_09195</name>
</gene>
<name>A0ABS8FX10_9FIRM</name>
<keyword evidence="3" id="KW-1185">Reference proteome</keyword>
<dbReference type="Pfam" id="PF01381">
    <property type="entry name" value="HTH_3"/>
    <property type="match status" value="1"/>
</dbReference>
<dbReference type="CDD" id="cd00093">
    <property type="entry name" value="HTH_XRE"/>
    <property type="match status" value="1"/>
</dbReference>
<dbReference type="InterPro" id="IPR010982">
    <property type="entry name" value="Lambda_DNA-bd_dom_sf"/>
</dbReference>
<dbReference type="SMART" id="SM00530">
    <property type="entry name" value="HTH_XRE"/>
    <property type="match status" value="1"/>
</dbReference>
<accession>A0ABS8FX10</accession>
<sequence length="66" mass="7342">MKAARVNAGYTLSNVAQRLGVSKSTVSRWEHGETRLRDPVKQELCSLYGIEPENIQIIGGINQNDE</sequence>
<evidence type="ECO:0000259" key="1">
    <source>
        <dbReference type="PROSITE" id="PS50943"/>
    </source>
</evidence>
<protein>
    <submittedName>
        <fullName evidence="2">Helix-turn-helix transcriptional regulator</fullName>
    </submittedName>
</protein>
<reference evidence="2 3" key="1">
    <citation type="submission" date="2021-10" db="EMBL/GenBank/DDBJ databases">
        <title>Anaerobic single-cell dispensing facilitates the cultivation of human gut bacteria.</title>
        <authorList>
            <person name="Afrizal A."/>
        </authorList>
    </citation>
    <scope>NUCLEOTIDE SEQUENCE [LARGE SCALE GENOMIC DNA]</scope>
    <source>
        <strain evidence="2 3">CLA-AA-H200</strain>
    </source>
</reference>
<dbReference type="EMBL" id="JAJEQX010000014">
    <property type="protein sequence ID" value="MCC2254590.1"/>
    <property type="molecule type" value="Genomic_DNA"/>
</dbReference>
<feature type="domain" description="HTH cro/C1-type" evidence="1">
    <location>
        <begin position="1"/>
        <end position="55"/>
    </location>
</feature>
<dbReference type="InterPro" id="IPR001387">
    <property type="entry name" value="Cro/C1-type_HTH"/>
</dbReference>
<evidence type="ECO:0000313" key="3">
    <source>
        <dbReference type="Proteomes" id="UP001198151"/>
    </source>
</evidence>
<dbReference type="Gene3D" id="1.10.260.40">
    <property type="entry name" value="lambda repressor-like DNA-binding domains"/>
    <property type="match status" value="1"/>
</dbReference>
<comment type="caution">
    <text evidence="2">The sequence shown here is derived from an EMBL/GenBank/DDBJ whole genome shotgun (WGS) entry which is preliminary data.</text>
</comment>
<organism evidence="2 3">
    <name type="scientific">Ruminococcus turbiniformis</name>
    <dbReference type="NCBI Taxonomy" id="2881258"/>
    <lineage>
        <taxon>Bacteria</taxon>
        <taxon>Bacillati</taxon>
        <taxon>Bacillota</taxon>
        <taxon>Clostridia</taxon>
        <taxon>Eubacteriales</taxon>
        <taxon>Oscillospiraceae</taxon>
        <taxon>Ruminococcus</taxon>
    </lineage>
</organism>
<evidence type="ECO:0000313" key="2">
    <source>
        <dbReference type="EMBL" id="MCC2254590.1"/>
    </source>
</evidence>
<dbReference type="PROSITE" id="PS50943">
    <property type="entry name" value="HTH_CROC1"/>
    <property type="match status" value="1"/>
</dbReference>